<feature type="transmembrane region" description="Helical" evidence="7">
    <location>
        <begin position="428"/>
        <end position="454"/>
    </location>
</feature>
<feature type="transmembrane region" description="Helical" evidence="7">
    <location>
        <begin position="210"/>
        <end position="229"/>
    </location>
</feature>
<keyword evidence="4 7" id="KW-0812">Transmembrane</keyword>
<dbReference type="GO" id="GO:0005886">
    <property type="term" value="C:plasma membrane"/>
    <property type="evidence" value="ECO:0007669"/>
    <property type="project" value="UniProtKB-SubCell"/>
</dbReference>
<feature type="transmembrane region" description="Helical" evidence="7">
    <location>
        <begin position="383"/>
        <end position="408"/>
    </location>
</feature>
<dbReference type="PROSITE" id="PS50928">
    <property type="entry name" value="ABC_TM1"/>
    <property type="match status" value="1"/>
</dbReference>
<gene>
    <name evidence="9" type="ORF">A3196_09100</name>
</gene>
<evidence type="ECO:0000313" key="9">
    <source>
        <dbReference type="EMBL" id="ODB96903.1"/>
    </source>
</evidence>
<dbReference type="AlphaFoldDB" id="A0A1E2UQA3"/>
<dbReference type="Pfam" id="PF19300">
    <property type="entry name" value="BPD_transp_1_N"/>
    <property type="match status" value="1"/>
</dbReference>
<evidence type="ECO:0000256" key="1">
    <source>
        <dbReference type="ARBA" id="ARBA00004651"/>
    </source>
</evidence>
<evidence type="ECO:0000256" key="7">
    <source>
        <dbReference type="RuleBase" id="RU363032"/>
    </source>
</evidence>
<evidence type="ECO:0000313" key="10">
    <source>
        <dbReference type="Proteomes" id="UP000094849"/>
    </source>
</evidence>
<keyword evidence="3" id="KW-1003">Cell membrane</keyword>
<dbReference type="PANTHER" id="PTHR30465">
    <property type="entry name" value="INNER MEMBRANE ABC TRANSPORTER"/>
    <property type="match status" value="1"/>
</dbReference>
<dbReference type="EMBL" id="LVJZ01000003">
    <property type="protein sequence ID" value="ODB96903.1"/>
    <property type="molecule type" value="Genomic_DNA"/>
</dbReference>
<dbReference type="OrthoDB" id="9805855at2"/>
<dbReference type="Pfam" id="PF00528">
    <property type="entry name" value="BPD_transp_1"/>
    <property type="match status" value="1"/>
</dbReference>
<keyword evidence="10" id="KW-1185">Reference proteome</keyword>
<feature type="transmembrane region" description="Helical" evidence="7">
    <location>
        <begin position="241"/>
        <end position="260"/>
    </location>
</feature>
<feature type="transmembrane region" description="Helical" evidence="7">
    <location>
        <begin position="296"/>
        <end position="313"/>
    </location>
</feature>
<name>A0A1E2UQA3_9GAMM</name>
<feature type="domain" description="ABC transmembrane type-1" evidence="8">
    <location>
        <begin position="120"/>
        <end position="451"/>
    </location>
</feature>
<feature type="transmembrane region" description="Helical" evidence="7">
    <location>
        <begin position="266"/>
        <end position="284"/>
    </location>
</feature>
<dbReference type="Proteomes" id="UP000094849">
    <property type="component" value="Unassembled WGS sequence"/>
</dbReference>
<dbReference type="InterPro" id="IPR000515">
    <property type="entry name" value="MetI-like"/>
</dbReference>
<evidence type="ECO:0000256" key="5">
    <source>
        <dbReference type="ARBA" id="ARBA00022989"/>
    </source>
</evidence>
<feature type="transmembrane region" description="Helical" evidence="7">
    <location>
        <begin position="124"/>
        <end position="147"/>
    </location>
</feature>
<dbReference type="STRING" id="1818881.A3196_09100"/>
<organism evidence="9 10">
    <name type="scientific">Candidatus Thiodiazotropha endoloripes</name>
    <dbReference type="NCBI Taxonomy" id="1818881"/>
    <lineage>
        <taxon>Bacteria</taxon>
        <taxon>Pseudomonadati</taxon>
        <taxon>Pseudomonadota</taxon>
        <taxon>Gammaproteobacteria</taxon>
        <taxon>Chromatiales</taxon>
        <taxon>Sedimenticolaceae</taxon>
        <taxon>Candidatus Thiodiazotropha</taxon>
    </lineage>
</organism>
<dbReference type="Gene3D" id="1.10.3720.10">
    <property type="entry name" value="MetI-like"/>
    <property type="match status" value="1"/>
</dbReference>
<evidence type="ECO:0000256" key="3">
    <source>
        <dbReference type="ARBA" id="ARBA00022475"/>
    </source>
</evidence>
<comment type="similarity">
    <text evidence="7">Belongs to the binding-protein-dependent transport system permease family.</text>
</comment>
<dbReference type="PANTHER" id="PTHR30465:SF0">
    <property type="entry name" value="OLIGOPEPTIDE TRANSPORT SYSTEM PERMEASE PROTEIN APPB"/>
    <property type="match status" value="1"/>
</dbReference>
<proteinExistence type="inferred from homology"/>
<protein>
    <submittedName>
        <fullName evidence="9">ABC transporter permease</fullName>
    </submittedName>
</protein>
<dbReference type="CDD" id="cd06261">
    <property type="entry name" value="TM_PBP2"/>
    <property type="match status" value="1"/>
</dbReference>
<keyword evidence="6 7" id="KW-0472">Membrane</keyword>
<evidence type="ECO:0000256" key="4">
    <source>
        <dbReference type="ARBA" id="ARBA00022692"/>
    </source>
</evidence>
<evidence type="ECO:0000256" key="2">
    <source>
        <dbReference type="ARBA" id="ARBA00022448"/>
    </source>
</evidence>
<evidence type="ECO:0000256" key="6">
    <source>
        <dbReference type="ARBA" id="ARBA00023136"/>
    </source>
</evidence>
<sequence>MLTYLIRRVLLMVPTLLGITLVVFVVMASSPGGISAQSLVEGQNLDPEAKQEIEAYYNRLYGLDDPPYLQYLRWLNNVSPIGFVFDEENKMSGFSFSKGADFGRSFRYGRPVTDLLAERVPITVLLNVLSIPLVYMFALLVGVRAAVERGRSFDVSSGIVMLALWSVPTMLAGVMLIGFFANQQYWHWFPTAGLSDRLVLDQVFLPHWSSLWDVGLLFICLVLSVALFMSIARSGSKPLRIVFLALCWTVLGYMMVEALPQTQQSLTLFVLMPILFALLAGWLASTDYLLMRQLGFLSSALLVGLLLAVYGMQGSWLRGFLFDRLWHLALPVLCLSYGGFAGLAKLTRTSVLENLLSDYARTARAKGLAESVVLWRHVFRNSLLPLITVAASLLPSLLAGSIIVESIFSIEGMGKLAVEAVQTRDRELVLSITLIGGMLTLLGYLLADLLYALADPRVSYD</sequence>
<comment type="subcellular location">
    <subcellularLocation>
        <location evidence="1 7">Cell membrane</location>
        <topology evidence="1 7">Multi-pass membrane protein</topology>
    </subcellularLocation>
</comment>
<dbReference type="RefSeq" id="WP_069004635.1">
    <property type="nucleotide sequence ID" value="NZ_LVJX01000005.1"/>
</dbReference>
<reference evidence="9 10" key="1">
    <citation type="submission" date="2016-03" db="EMBL/GenBank/DDBJ databases">
        <title>Chemosynthetic sulphur-oxidizing symbionts of marine invertebrate animals are capable of nitrogen fixation.</title>
        <authorList>
            <person name="Petersen J.M."/>
            <person name="Kemper A."/>
            <person name="Gruber-Vodicka H."/>
            <person name="Cardini U."/>
            <person name="Geest Mvander."/>
            <person name="Kleiner M."/>
            <person name="Bulgheresi S."/>
            <person name="Fussmann M."/>
            <person name="Herbold C."/>
            <person name="Seah B.K.B."/>
            <person name="Antony C.Paul."/>
            <person name="Liu D."/>
            <person name="Belitz A."/>
            <person name="Weber M."/>
        </authorList>
    </citation>
    <scope>NUCLEOTIDE SEQUENCE [LARGE SCALE GENOMIC DNA]</scope>
    <source>
        <strain evidence="9">G_D</strain>
    </source>
</reference>
<evidence type="ECO:0000259" key="8">
    <source>
        <dbReference type="PROSITE" id="PS50928"/>
    </source>
</evidence>
<comment type="caution">
    <text evidence="9">The sequence shown here is derived from an EMBL/GenBank/DDBJ whole genome shotgun (WGS) entry which is preliminary data.</text>
</comment>
<dbReference type="SUPFAM" id="SSF161098">
    <property type="entry name" value="MetI-like"/>
    <property type="match status" value="1"/>
</dbReference>
<feature type="transmembrane region" description="Helical" evidence="7">
    <location>
        <begin position="159"/>
        <end position="181"/>
    </location>
</feature>
<dbReference type="InterPro" id="IPR045621">
    <property type="entry name" value="BPD_transp_1_N"/>
</dbReference>
<keyword evidence="2 7" id="KW-0813">Transport</keyword>
<dbReference type="InterPro" id="IPR035906">
    <property type="entry name" value="MetI-like_sf"/>
</dbReference>
<accession>A0A1E2UQA3</accession>
<keyword evidence="5 7" id="KW-1133">Transmembrane helix</keyword>
<dbReference type="GO" id="GO:0055085">
    <property type="term" value="P:transmembrane transport"/>
    <property type="evidence" value="ECO:0007669"/>
    <property type="project" value="InterPro"/>
</dbReference>